<dbReference type="InterPro" id="IPR052929">
    <property type="entry name" value="RNase_H-like_EbsB-rel"/>
</dbReference>
<evidence type="ECO:0000313" key="3">
    <source>
        <dbReference type="Proteomes" id="UP001280121"/>
    </source>
</evidence>
<keyword evidence="3" id="KW-1185">Reference proteome</keyword>
<name>A0AAD9U6H3_9ROSI</name>
<dbReference type="InterPro" id="IPR012337">
    <property type="entry name" value="RNaseH-like_sf"/>
</dbReference>
<dbReference type="Proteomes" id="UP001280121">
    <property type="component" value="Unassembled WGS sequence"/>
</dbReference>
<dbReference type="EMBL" id="JANJYI010000005">
    <property type="protein sequence ID" value="KAK2648274.1"/>
    <property type="molecule type" value="Genomic_DNA"/>
</dbReference>
<dbReference type="CDD" id="cd06222">
    <property type="entry name" value="RNase_H_like"/>
    <property type="match status" value="1"/>
</dbReference>
<gene>
    <name evidence="2" type="ORF">Ddye_015763</name>
</gene>
<dbReference type="InterPro" id="IPR002156">
    <property type="entry name" value="RNaseH_domain"/>
</dbReference>
<organism evidence="2 3">
    <name type="scientific">Dipteronia dyeriana</name>
    <dbReference type="NCBI Taxonomy" id="168575"/>
    <lineage>
        <taxon>Eukaryota</taxon>
        <taxon>Viridiplantae</taxon>
        <taxon>Streptophyta</taxon>
        <taxon>Embryophyta</taxon>
        <taxon>Tracheophyta</taxon>
        <taxon>Spermatophyta</taxon>
        <taxon>Magnoliopsida</taxon>
        <taxon>eudicotyledons</taxon>
        <taxon>Gunneridae</taxon>
        <taxon>Pentapetalae</taxon>
        <taxon>rosids</taxon>
        <taxon>malvids</taxon>
        <taxon>Sapindales</taxon>
        <taxon>Sapindaceae</taxon>
        <taxon>Hippocastanoideae</taxon>
        <taxon>Acereae</taxon>
        <taxon>Dipteronia</taxon>
    </lineage>
</organism>
<dbReference type="PANTHER" id="PTHR47074">
    <property type="entry name" value="BNAC02G40300D PROTEIN"/>
    <property type="match status" value="1"/>
</dbReference>
<evidence type="ECO:0000259" key="1">
    <source>
        <dbReference type="Pfam" id="PF13456"/>
    </source>
</evidence>
<sequence length="184" mass="20255">MDEEVIKWAITSLDDFQYASEQFGGCVGGTQKSNLKWEPSDKNHYKLNADVAVDNINGRVGLGIVIHDSAGHFDPQMAEALSLWGGLVLTREVGLWPCHVETDAKVVVDLTYKTKIPRSEIGLVIQDIIQLLANVANYSLRFNPRTTNLVAHCLAKYGLNVEGDIVWLEECPPCVSQAVMGDCP</sequence>
<proteinExistence type="predicted"/>
<dbReference type="AlphaFoldDB" id="A0AAD9U6H3"/>
<protein>
    <recommendedName>
        <fullName evidence="1">RNase H type-1 domain-containing protein</fullName>
    </recommendedName>
</protein>
<feature type="domain" description="RNase H type-1" evidence="1">
    <location>
        <begin position="55"/>
        <end position="157"/>
    </location>
</feature>
<accession>A0AAD9U6H3</accession>
<dbReference type="InterPro" id="IPR036397">
    <property type="entry name" value="RNaseH_sf"/>
</dbReference>
<dbReference type="SUPFAM" id="SSF53098">
    <property type="entry name" value="Ribonuclease H-like"/>
    <property type="match status" value="1"/>
</dbReference>
<dbReference type="Pfam" id="PF13456">
    <property type="entry name" value="RVT_3"/>
    <property type="match status" value="1"/>
</dbReference>
<dbReference type="GO" id="GO:0003676">
    <property type="term" value="F:nucleic acid binding"/>
    <property type="evidence" value="ECO:0007669"/>
    <property type="project" value="InterPro"/>
</dbReference>
<dbReference type="GO" id="GO:0004523">
    <property type="term" value="F:RNA-DNA hybrid ribonuclease activity"/>
    <property type="evidence" value="ECO:0007669"/>
    <property type="project" value="InterPro"/>
</dbReference>
<reference evidence="2" key="1">
    <citation type="journal article" date="2023" name="Plant J.">
        <title>Genome sequences and population genomics provide insights into the demographic history, inbreeding, and mutation load of two 'living fossil' tree species of Dipteronia.</title>
        <authorList>
            <person name="Feng Y."/>
            <person name="Comes H.P."/>
            <person name="Chen J."/>
            <person name="Zhu S."/>
            <person name="Lu R."/>
            <person name="Zhang X."/>
            <person name="Li P."/>
            <person name="Qiu J."/>
            <person name="Olsen K.M."/>
            <person name="Qiu Y."/>
        </authorList>
    </citation>
    <scope>NUCLEOTIDE SEQUENCE</scope>
    <source>
        <strain evidence="2">KIB01</strain>
    </source>
</reference>
<dbReference type="InterPro" id="IPR044730">
    <property type="entry name" value="RNase_H-like_dom_plant"/>
</dbReference>
<dbReference type="Gene3D" id="3.30.420.10">
    <property type="entry name" value="Ribonuclease H-like superfamily/Ribonuclease H"/>
    <property type="match status" value="1"/>
</dbReference>
<dbReference type="PANTHER" id="PTHR47074:SF48">
    <property type="entry name" value="POLYNUCLEOTIDYL TRANSFERASE, RIBONUCLEASE H-LIKE SUPERFAMILY PROTEIN"/>
    <property type="match status" value="1"/>
</dbReference>
<evidence type="ECO:0000313" key="2">
    <source>
        <dbReference type="EMBL" id="KAK2648274.1"/>
    </source>
</evidence>
<comment type="caution">
    <text evidence="2">The sequence shown here is derived from an EMBL/GenBank/DDBJ whole genome shotgun (WGS) entry which is preliminary data.</text>
</comment>